<feature type="transmembrane region" description="Helical" evidence="5">
    <location>
        <begin position="226"/>
        <end position="247"/>
    </location>
</feature>
<feature type="domain" description="TLC" evidence="6">
    <location>
        <begin position="80"/>
        <end position="292"/>
    </location>
</feature>
<dbReference type="Proteomes" id="UP000013827">
    <property type="component" value="Unassembled WGS sequence"/>
</dbReference>
<dbReference type="PaxDb" id="2903-EOD41235"/>
<dbReference type="GeneID" id="17286505"/>
<dbReference type="RefSeq" id="XP_005793664.1">
    <property type="nucleotide sequence ID" value="XM_005793607.1"/>
</dbReference>
<dbReference type="HOGENOM" id="CLU_944714_0_0_1"/>
<feature type="transmembrane region" description="Helical" evidence="5">
    <location>
        <begin position="268"/>
        <end position="288"/>
    </location>
</feature>
<feature type="transmembrane region" description="Helical" evidence="5">
    <location>
        <begin position="83"/>
        <end position="103"/>
    </location>
</feature>
<evidence type="ECO:0000256" key="2">
    <source>
        <dbReference type="ARBA" id="ARBA00022692"/>
    </source>
</evidence>
<evidence type="ECO:0000313" key="7">
    <source>
        <dbReference type="EnsemblProtists" id="EOD41235"/>
    </source>
</evidence>
<evidence type="ECO:0000259" key="6">
    <source>
        <dbReference type="Pfam" id="PF03798"/>
    </source>
</evidence>
<feature type="transmembrane region" description="Helical" evidence="5">
    <location>
        <begin position="41"/>
        <end position="63"/>
    </location>
</feature>
<feature type="transmembrane region" description="Helical" evidence="5">
    <location>
        <begin position="123"/>
        <end position="143"/>
    </location>
</feature>
<dbReference type="EnsemblProtists" id="EOD41235">
    <property type="protein sequence ID" value="EOD41235"/>
    <property type="gene ID" value="EMIHUDRAFT_97469"/>
</dbReference>
<reference evidence="8" key="1">
    <citation type="journal article" date="2013" name="Nature">
        <title>Pan genome of the phytoplankton Emiliania underpins its global distribution.</title>
        <authorList>
            <person name="Read B.A."/>
            <person name="Kegel J."/>
            <person name="Klute M.J."/>
            <person name="Kuo A."/>
            <person name="Lefebvre S.C."/>
            <person name="Maumus F."/>
            <person name="Mayer C."/>
            <person name="Miller J."/>
            <person name="Monier A."/>
            <person name="Salamov A."/>
            <person name="Young J."/>
            <person name="Aguilar M."/>
            <person name="Claverie J.M."/>
            <person name="Frickenhaus S."/>
            <person name="Gonzalez K."/>
            <person name="Herman E.K."/>
            <person name="Lin Y.C."/>
            <person name="Napier J."/>
            <person name="Ogata H."/>
            <person name="Sarno A.F."/>
            <person name="Shmutz J."/>
            <person name="Schroeder D."/>
            <person name="de Vargas C."/>
            <person name="Verret F."/>
            <person name="von Dassow P."/>
            <person name="Valentin K."/>
            <person name="Van de Peer Y."/>
            <person name="Wheeler G."/>
            <person name="Dacks J.B."/>
            <person name="Delwiche C.F."/>
            <person name="Dyhrman S.T."/>
            <person name="Glockner G."/>
            <person name="John U."/>
            <person name="Richards T."/>
            <person name="Worden A.Z."/>
            <person name="Zhang X."/>
            <person name="Grigoriev I.V."/>
            <person name="Allen A.E."/>
            <person name="Bidle K."/>
            <person name="Borodovsky M."/>
            <person name="Bowler C."/>
            <person name="Brownlee C."/>
            <person name="Cock J.M."/>
            <person name="Elias M."/>
            <person name="Gladyshev V.N."/>
            <person name="Groth M."/>
            <person name="Guda C."/>
            <person name="Hadaegh A."/>
            <person name="Iglesias-Rodriguez M.D."/>
            <person name="Jenkins J."/>
            <person name="Jones B.M."/>
            <person name="Lawson T."/>
            <person name="Leese F."/>
            <person name="Lindquist E."/>
            <person name="Lobanov A."/>
            <person name="Lomsadze A."/>
            <person name="Malik S.B."/>
            <person name="Marsh M.E."/>
            <person name="Mackinder L."/>
            <person name="Mock T."/>
            <person name="Mueller-Roeber B."/>
            <person name="Pagarete A."/>
            <person name="Parker M."/>
            <person name="Probert I."/>
            <person name="Quesneville H."/>
            <person name="Raines C."/>
            <person name="Rensing S.A."/>
            <person name="Riano-Pachon D.M."/>
            <person name="Richier S."/>
            <person name="Rokitta S."/>
            <person name="Shiraiwa Y."/>
            <person name="Soanes D.M."/>
            <person name="van der Giezen M."/>
            <person name="Wahlund T.M."/>
            <person name="Williams B."/>
            <person name="Wilson W."/>
            <person name="Wolfe G."/>
            <person name="Wurch L.L."/>
        </authorList>
    </citation>
    <scope>NUCLEOTIDE SEQUENCE</scope>
</reference>
<reference evidence="7" key="2">
    <citation type="submission" date="2024-10" db="UniProtKB">
        <authorList>
            <consortium name="EnsemblProtists"/>
        </authorList>
    </citation>
    <scope>IDENTIFICATION</scope>
</reference>
<evidence type="ECO:0000256" key="3">
    <source>
        <dbReference type="ARBA" id="ARBA00022989"/>
    </source>
</evidence>
<dbReference type="GO" id="GO:0016020">
    <property type="term" value="C:membrane"/>
    <property type="evidence" value="ECO:0007669"/>
    <property type="project" value="UniProtKB-SubCell"/>
</dbReference>
<evidence type="ECO:0000256" key="1">
    <source>
        <dbReference type="ARBA" id="ARBA00004141"/>
    </source>
</evidence>
<keyword evidence="8" id="KW-1185">Reference proteome</keyword>
<sequence length="306" mass="32271">MLVAPPCSASSAPLLLARAAPRLAPPRLALLALPTATSGSVWAVAAVSGGAAVAAQLGLVALLRRAKGRPWLSESPGFVAHQAIALVFMAIATAVGAAAWLSPAGWALEPAARFLAPDGTTRFLAAMLFGELVLWDLPCAIWIKQLRRPDSLLHHFAMAAVAFNAMALAPIYYGVFYLGLIEASTLPLNAHEYFAHAARTLESLQPGALPGAERLLRRFRALRDGFQAAAAASFVAVRGVLFTAVSLRRFYPEVAPLLASPAAARLRGPLWAHAVSVGAFNALQLYWLGLLVAYTVRNGVGGERPD</sequence>
<protein>
    <recommendedName>
        <fullName evidence="6">TLC domain-containing protein</fullName>
    </recommendedName>
</protein>
<keyword evidence="2 5" id="KW-0812">Transmembrane</keyword>
<evidence type="ECO:0000313" key="8">
    <source>
        <dbReference type="Proteomes" id="UP000013827"/>
    </source>
</evidence>
<proteinExistence type="predicted"/>
<keyword evidence="3 5" id="KW-1133">Transmembrane helix</keyword>
<evidence type="ECO:0000256" key="4">
    <source>
        <dbReference type="ARBA" id="ARBA00023136"/>
    </source>
</evidence>
<keyword evidence="4 5" id="KW-0472">Membrane</keyword>
<dbReference type="Pfam" id="PF03798">
    <property type="entry name" value="TRAM_LAG1_CLN8"/>
    <property type="match status" value="1"/>
</dbReference>
<dbReference type="KEGG" id="ehx:EMIHUDRAFT_97469"/>
<dbReference type="AlphaFoldDB" id="A0A0D3KZQ0"/>
<comment type="subcellular location">
    <subcellularLocation>
        <location evidence="1">Membrane</location>
        <topology evidence="1">Multi-pass membrane protein</topology>
    </subcellularLocation>
</comment>
<accession>A0A0D3KZQ0</accession>
<dbReference type="InterPro" id="IPR006634">
    <property type="entry name" value="TLC-dom"/>
</dbReference>
<name>A0A0D3KZQ0_EMIH1</name>
<feature type="transmembrane region" description="Helical" evidence="5">
    <location>
        <begin position="155"/>
        <end position="178"/>
    </location>
</feature>
<organism evidence="7 8">
    <name type="scientific">Emiliania huxleyi (strain CCMP1516)</name>
    <dbReference type="NCBI Taxonomy" id="280463"/>
    <lineage>
        <taxon>Eukaryota</taxon>
        <taxon>Haptista</taxon>
        <taxon>Haptophyta</taxon>
        <taxon>Prymnesiophyceae</taxon>
        <taxon>Isochrysidales</taxon>
        <taxon>Noelaerhabdaceae</taxon>
        <taxon>Emiliania</taxon>
    </lineage>
</organism>
<evidence type="ECO:0000256" key="5">
    <source>
        <dbReference type="SAM" id="Phobius"/>
    </source>
</evidence>